<evidence type="ECO:0000313" key="3">
    <source>
        <dbReference type="Proteomes" id="UP000240638"/>
    </source>
</evidence>
<organism evidence="2 3">
    <name type="scientific">Trinickia symbiotica</name>
    <dbReference type="NCBI Taxonomy" id="863227"/>
    <lineage>
        <taxon>Bacteria</taxon>
        <taxon>Pseudomonadati</taxon>
        <taxon>Pseudomonadota</taxon>
        <taxon>Betaproteobacteria</taxon>
        <taxon>Burkholderiales</taxon>
        <taxon>Burkholderiaceae</taxon>
        <taxon>Trinickia</taxon>
    </lineage>
</organism>
<dbReference type="AlphaFoldDB" id="A0A2T3XQ56"/>
<feature type="region of interest" description="Disordered" evidence="1">
    <location>
        <begin position="57"/>
        <end position="84"/>
    </location>
</feature>
<evidence type="ECO:0000313" key="2">
    <source>
        <dbReference type="EMBL" id="PTB18597.1"/>
    </source>
</evidence>
<gene>
    <name evidence="2" type="ORF">C9I57_21490</name>
</gene>
<accession>A0A2T3XQ56</accession>
<feature type="compositionally biased region" description="Basic residues" evidence="1">
    <location>
        <begin position="64"/>
        <end position="84"/>
    </location>
</feature>
<dbReference type="Proteomes" id="UP000240638">
    <property type="component" value="Unassembled WGS sequence"/>
</dbReference>
<evidence type="ECO:0000256" key="1">
    <source>
        <dbReference type="SAM" id="MobiDB-lite"/>
    </source>
</evidence>
<sequence length="84" mass="8816">MPTDTLLTFCLNVVKGFAENGQALVGAMVENSELFKTAAAAAEAISSSDAYSTVLEAYSEPSPKRKPRGSKKPVAAKRAARALN</sequence>
<proteinExistence type="predicted"/>
<name>A0A2T3XQ56_9BURK</name>
<protein>
    <submittedName>
        <fullName evidence="2">Uncharacterized protein</fullName>
    </submittedName>
</protein>
<dbReference type="EMBL" id="PYUC01000011">
    <property type="protein sequence ID" value="PTB18597.1"/>
    <property type="molecule type" value="Genomic_DNA"/>
</dbReference>
<comment type="caution">
    <text evidence="2">The sequence shown here is derived from an EMBL/GenBank/DDBJ whole genome shotgun (WGS) entry which is preliminary data.</text>
</comment>
<reference evidence="2 3" key="1">
    <citation type="submission" date="2018-03" db="EMBL/GenBank/DDBJ databases">
        <title>Whole genome analyses suggest that Burkholderia sensu lato contains two further novel genera in the rhizoxinica-symbiotica group Mycetohabitans gen. nov., and Trinickia gen. nov.: implications for the evolution of diazotrophy and nodulation in the Burkholderiaceae.</title>
        <authorList>
            <person name="Estrada De Los Santos P."/>
            <person name="Palmer M."/>
            <person name="Chavez-Ramirez B."/>
            <person name="Steenkamp E.T."/>
            <person name="Hirsch A.M."/>
            <person name="Manyaka P."/>
            <person name="Maluk M."/>
            <person name="Lafos M."/>
            <person name="Crook M."/>
            <person name="Gross E."/>
            <person name="Simon M.F."/>
            <person name="Bueno Dos Reis Junior F."/>
            <person name="Poole P.S."/>
            <person name="Venter S.N."/>
            <person name="James E.K."/>
        </authorList>
    </citation>
    <scope>NUCLEOTIDE SEQUENCE [LARGE SCALE GENOMIC DNA]</scope>
    <source>
        <strain evidence="2 3">JPY-366</strain>
    </source>
</reference>